<protein>
    <recommendedName>
        <fullName evidence="4">Translational regulator CsrA</fullName>
    </recommendedName>
</protein>
<comment type="similarity">
    <text evidence="4">Belongs to the CsrA/RsmA family.</text>
</comment>
<evidence type="ECO:0000256" key="4">
    <source>
        <dbReference type="HAMAP-Rule" id="MF_00167"/>
    </source>
</evidence>
<name>A0ABT3N4L1_9BACT</name>
<dbReference type="PANTHER" id="PTHR34984">
    <property type="entry name" value="CARBON STORAGE REGULATOR"/>
    <property type="match status" value="1"/>
</dbReference>
<keyword evidence="4" id="KW-1005">Bacterial flagellum biogenesis</keyword>
<evidence type="ECO:0000256" key="3">
    <source>
        <dbReference type="ARBA" id="ARBA00022884"/>
    </source>
</evidence>
<dbReference type="Pfam" id="PF02599">
    <property type="entry name" value="CsrA"/>
    <property type="match status" value="1"/>
</dbReference>
<evidence type="ECO:0000256" key="1">
    <source>
        <dbReference type="ARBA" id="ARBA00022490"/>
    </source>
</evidence>
<gene>
    <name evidence="4 5" type="primary">csrA</name>
    <name evidence="5" type="ORF">OOT00_00080</name>
</gene>
<evidence type="ECO:0000313" key="5">
    <source>
        <dbReference type="EMBL" id="MCW7752382.1"/>
    </source>
</evidence>
<dbReference type="PANTHER" id="PTHR34984:SF1">
    <property type="entry name" value="CARBON STORAGE REGULATOR"/>
    <property type="match status" value="1"/>
</dbReference>
<organism evidence="5 6">
    <name type="scientific">Desulfobotulus pelophilus</name>
    <dbReference type="NCBI Taxonomy" id="2823377"/>
    <lineage>
        <taxon>Bacteria</taxon>
        <taxon>Pseudomonadati</taxon>
        <taxon>Thermodesulfobacteriota</taxon>
        <taxon>Desulfobacteria</taxon>
        <taxon>Desulfobacterales</taxon>
        <taxon>Desulfobacteraceae</taxon>
        <taxon>Desulfobotulus</taxon>
    </lineage>
</organism>
<keyword evidence="2 4" id="KW-0810">Translation regulation</keyword>
<dbReference type="HAMAP" id="MF_00167">
    <property type="entry name" value="CsrA"/>
    <property type="match status" value="1"/>
</dbReference>
<keyword evidence="3 4" id="KW-0694">RNA-binding</keyword>
<proteinExistence type="inferred from homology"/>
<keyword evidence="1 4" id="KW-0963">Cytoplasm</keyword>
<dbReference type="SUPFAM" id="SSF117130">
    <property type="entry name" value="CsrA-like"/>
    <property type="match status" value="1"/>
</dbReference>
<reference evidence="5 6" key="1">
    <citation type="submission" date="2022-11" db="EMBL/GenBank/DDBJ databases">
        <title>Desulfobotulus tamanensis H1 sp. nov. - anaerobic, alkaliphilic, sulphate reducing bacterium isolated from terrestrial mud volcano.</title>
        <authorList>
            <person name="Frolova A."/>
            <person name="Merkel A.Y."/>
            <person name="Slobodkin A.I."/>
        </authorList>
    </citation>
    <scope>NUCLEOTIDE SEQUENCE [LARGE SCALE GENOMIC DNA]</scope>
    <source>
        <strain evidence="5 6">H1</strain>
    </source>
</reference>
<evidence type="ECO:0000256" key="2">
    <source>
        <dbReference type="ARBA" id="ARBA00022845"/>
    </source>
</evidence>
<dbReference type="Proteomes" id="UP001209681">
    <property type="component" value="Unassembled WGS sequence"/>
</dbReference>
<keyword evidence="6" id="KW-1185">Reference proteome</keyword>
<dbReference type="Gene3D" id="2.60.40.4380">
    <property type="entry name" value="Translational regulator CsrA"/>
    <property type="match status" value="1"/>
</dbReference>
<dbReference type="NCBIfam" id="NF002469">
    <property type="entry name" value="PRK01712.1"/>
    <property type="match status" value="1"/>
</dbReference>
<dbReference type="InterPro" id="IPR003751">
    <property type="entry name" value="CsrA"/>
</dbReference>
<sequence>MLILTRKCGEQIRIGNDIRIQVLDMGKGVVKLGIEAPKNIVVHREEVFERVRETNLAAMEDARSRSMDAALQLWRERKQV</sequence>
<comment type="subunit">
    <text evidence="4">Homodimer; the beta-strands of each monomer intercalate to form a hydrophobic core, while the alpha-helices form wings that extend away from the core.</text>
</comment>
<comment type="caution">
    <text evidence="5">The sequence shown here is derived from an EMBL/GenBank/DDBJ whole genome shotgun (WGS) entry which is preliminary data.</text>
</comment>
<dbReference type="RefSeq" id="WP_265423254.1">
    <property type="nucleotide sequence ID" value="NZ_JAPFPW010000001.1"/>
</dbReference>
<evidence type="ECO:0000313" key="6">
    <source>
        <dbReference type="Proteomes" id="UP001209681"/>
    </source>
</evidence>
<dbReference type="NCBIfam" id="TIGR00202">
    <property type="entry name" value="csrA"/>
    <property type="match status" value="1"/>
</dbReference>
<keyword evidence="4" id="KW-0678">Repressor</keyword>
<dbReference type="InterPro" id="IPR036107">
    <property type="entry name" value="CsrA_sf"/>
</dbReference>
<dbReference type="EMBL" id="JAPFPW010000001">
    <property type="protein sequence ID" value="MCW7752382.1"/>
    <property type="molecule type" value="Genomic_DNA"/>
</dbReference>
<accession>A0ABT3N4L1</accession>
<comment type="subcellular location">
    <subcellularLocation>
        <location evidence="4">Cytoplasm</location>
    </subcellularLocation>
</comment>
<comment type="function">
    <text evidence="4">A translational regulator that binds mRNA to regulate translation initiation and/or mRNA stability. Usually binds in the 5'-UTR at or near the Shine-Dalgarno sequence preventing ribosome-binding, thus repressing translation. Its main target seems to be the major flagellin gene, while its function is anatagonized by FliW.</text>
</comment>